<sequence length="59" mass="6546">MSRLWEGKVECGICEARFGAEIELLEHQELDEPMVLMECAACGSMTCHVCLDADEELIG</sequence>
<name>A0A0F9TBT6_9ZZZZ</name>
<reference evidence="1" key="1">
    <citation type="journal article" date="2015" name="Nature">
        <title>Complex archaea that bridge the gap between prokaryotes and eukaryotes.</title>
        <authorList>
            <person name="Spang A."/>
            <person name="Saw J.H."/>
            <person name="Jorgensen S.L."/>
            <person name="Zaremba-Niedzwiedzka K."/>
            <person name="Martijn J."/>
            <person name="Lind A.E."/>
            <person name="van Eijk R."/>
            <person name="Schleper C."/>
            <person name="Guy L."/>
            <person name="Ettema T.J."/>
        </authorList>
    </citation>
    <scope>NUCLEOTIDE SEQUENCE</scope>
</reference>
<proteinExistence type="predicted"/>
<comment type="caution">
    <text evidence="1">The sequence shown here is derived from an EMBL/GenBank/DDBJ whole genome shotgun (WGS) entry which is preliminary data.</text>
</comment>
<evidence type="ECO:0008006" key="2">
    <source>
        <dbReference type="Google" id="ProtNLM"/>
    </source>
</evidence>
<gene>
    <name evidence="1" type="ORF">LCGC14_0411030</name>
</gene>
<protein>
    <recommendedName>
        <fullName evidence="2">C2H2-type domain-containing protein</fullName>
    </recommendedName>
</protein>
<accession>A0A0F9TBT6</accession>
<dbReference type="AlphaFoldDB" id="A0A0F9TBT6"/>
<dbReference type="EMBL" id="LAZR01000363">
    <property type="protein sequence ID" value="KKN72392.1"/>
    <property type="molecule type" value="Genomic_DNA"/>
</dbReference>
<evidence type="ECO:0000313" key="1">
    <source>
        <dbReference type="EMBL" id="KKN72392.1"/>
    </source>
</evidence>
<organism evidence="1">
    <name type="scientific">marine sediment metagenome</name>
    <dbReference type="NCBI Taxonomy" id="412755"/>
    <lineage>
        <taxon>unclassified sequences</taxon>
        <taxon>metagenomes</taxon>
        <taxon>ecological metagenomes</taxon>
    </lineage>
</organism>